<dbReference type="STRING" id="1220578.FPE01S_02_06220"/>
<dbReference type="SUPFAM" id="SSF53474">
    <property type="entry name" value="alpha/beta-Hydrolases"/>
    <property type="match status" value="1"/>
</dbReference>
<dbReference type="Gene3D" id="3.40.50.1820">
    <property type="entry name" value="alpha/beta hydrolase"/>
    <property type="match status" value="1"/>
</dbReference>
<dbReference type="OrthoDB" id="9803578at2"/>
<protein>
    <submittedName>
        <fullName evidence="2">Putative esterase</fullName>
    </submittedName>
</protein>
<dbReference type="InterPro" id="IPR000801">
    <property type="entry name" value="Esterase-like"/>
</dbReference>
<dbReference type="EMBL" id="BBWV01000002">
    <property type="protein sequence ID" value="GAO43517.1"/>
    <property type="molecule type" value="Genomic_DNA"/>
</dbReference>
<name>A0A0E9N0I9_9BACT</name>
<dbReference type="PANTHER" id="PTHR48098:SF1">
    <property type="entry name" value="DIACYLGLYCEROL ACYLTRANSFERASE_MYCOLYLTRANSFERASE AG85A"/>
    <property type="match status" value="1"/>
</dbReference>
<dbReference type="GO" id="GO:0016747">
    <property type="term" value="F:acyltransferase activity, transferring groups other than amino-acyl groups"/>
    <property type="evidence" value="ECO:0007669"/>
    <property type="project" value="TreeGrafter"/>
</dbReference>
<dbReference type="Proteomes" id="UP000033121">
    <property type="component" value="Unassembled WGS sequence"/>
</dbReference>
<organism evidence="2 3">
    <name type="scientific">Flavihumibacter petaseus NBRC 106054</name>
    <dbReference type="NCBI Taxonomy" id="1220578"/>
    <lineage>
        <taxon>Bacteria</taxon>
        <taxon>Pseudomonadati</taxon>
        <taxon>Bacteroidota</taxon>
        <taxon>Chitinophagia</taxon>
        <taxon>Chitinophagales</taxon>
        <taxon>Chitinophagaceae</taxon>
        <taxon>Flavihumibacter</taxon>
    </lineage>
</organism>
<dbReference type="InterPro" id="IPR050583">
    <property type="entry name" value="Mycobacterial_A85_antigen"/>
</dbReference>
<dbReference type="Pfam" id="PF00756">
    <property type="entry name" value="Esterase"/>
    <property type="match status" value="1"/>
</dbReference>
<keyword evidence="1" id="KW-0732">Signal</keyword>
<gene>
    <name evidence="2" type="ORF">FPE01S_02_06220</name>
</gene>
<dbReference type="PANTHER" id="PTHR48098">
    <property type="entry name" value="ENTEROCHELIN ESTERASE-RELATED"/>
    <property type="match status" value="1"/>
</dbReference>
<keyword evidence="3" id="KW-1185">Reference proteome</keyword>
<feature type="chain" id="PRO_5002429771" evidence="1">
    <location>
        <begin position="24"/>
        <end position="281"/>
    </location>
</feature>
<feature type="signal peptide" evidence="1">
    <location>
        <begin position="1"/>
        <end position="23"/>
    </location>
</feature>
<comment type="caution">
    <text evidence="2">The sequence shown here is derived from an EMBL/GenBank/DDBJ whole genome shotgun (WGS) entry which is preliminary data.</text>
</comment>
<evidence type="ECO:0000313" key="3">
    <source>
        <dbReference type="Proteomes" id="UP000033121"/>
    </source>
</evidence>
<dbReference type="RefSeq" id="WP_052955754.1">
    <property type="nucleotide sequence ID" value="NZ_BBWV01000002.1"/>
</dbReference>
<evidence type="ECO:0000313" key="2">
    <source>
        <dbReference type="EMBL" id="GAO43517.1"/>
    </source>
</evidence>
<dbReference type="InterPro" id="IPR029058">
    <property type="entry name" value="AB_hydrolase_fold"/>
</dbReference>
<dbReference type="AlphaFoldDB" id="A0A0E9N0I9"/>
<proteinExistence type="predicted"/>
<accession>A0A0E9N0I9</accession>
<sequence length="281" mass="31928">MCLPRFSSGITLMLVFWSLLATAAPVDTVRVYSHALNRNIPAVVIQPRAKAPDEGFPILYLLHGFGGNYALWINKVPQLQDLCDKYGCIIVCPDGGRTTLYFDNPFDTTYQFETHFIRELMPWVESHYPVRRDRQFRAISGLSMGGFGAFYLASRHADLFGAAGSMSGALNVDALAQYSTLGRKDTTCCRIRWNAFATPEKVALAMECGTKDYLLAANRTAHQKLLDLGIPHDYTERPGKHEWEYWQNAIRFQLLFFRNYWDNAENNSPEQPTAAREWAVK</sequence>
<reference evidence="2 3" key="1">
    <citation type="submission" date="2015-04" db="EMBL/GenBank/DDBJ databases">
        <title>Whole genome shotgun sequence of Flavihumibacter petaseus NBRC 106054.</title>
        <authorList>
            <person name="Miyazawa S."/>
            <person name="Hosoyama A."/>
            <person name="Hashimoto M."/>
            <person name="Noguchi M."/>
            <person name="Tsuchikane K."/>
            <person name="Ohji S."/>
            <person name="Yamazoe A."/>
            <person name="Ichikawa N."/>
            <person name="Kimura A."/>
            <person name="Fujita N."/>
        </authorList>
    </citation>
    <scope>NUCLEOTIDE SEQUENCE [LARGE SCALE GENOMIC DNA]</scope>
    <source>
        <strain evidence="2 3">NBRC 106054</strain>
    </source>
</reference>
<evidence type="ECO:0000256" key="1">
    <source>
        <dbReference type="SAM" id="SignalP"/>
    </source>
</evidence>